<comment type="caution">
    <text evidence="11">The sequence shown here is derived from an EMBL/GenBank/DDBJ whole genome shotgun (WGS) entry which is preliminary data.</text>
</comment>
<feature type="transmembrane region" description="Helical" evidence="9">
    <location>
        <begin position="154"/>
        <end position="175"/>
    </location>
</feature>
<feature type="transmembrane region" description="Helical" evidence="9">
    <location>
        <begin position="99"/>
        <end position="119"/>
    </location>
</feature>
<feature type="transmembrane region" description="Helical" evidence="9">
    <location>
        <begin position="6"/>
        <end position="25"/>
    </location>
</feature>
<feature type="transmembrane region" description="Helical" evidence="9">
    <location>
        <begin position="187"/>
        <end position="206"/>
    </location>
</feature>
<dbReference type="EMBL" id="JAHZSS010000013">
    <property type="protein sequence ID" value="MBW8191654.1"/>
    <property type="molecule type" value="Genomic_DNA"/>
</dbReference>
<sequence>MTQVVGVWGYGLAGAAFLFLFLLILTTQQRSLPRSCLLIATAITAVWGVIAAAQQYVGFGMPLVQSLNSVRNGAWLMLLAAALADTNQWRGLFLSPSRLAISALILLTAVGELIHPQIARLTNKHLLILHLAQPVVALWLLEQLYRQTLPEKRWAIKTMCLGLAMVYVFDFVFFSNAVLTSVITIEFWNVRGWLFTAAAPLILLTARRAPDWSTRVFVSREVIFHSTLLLVAGSYLLLMSLAGYYIRYMGGNWGGIAQILFFALGGLLLAALFLSDGLRRRVKVLIAKHFFANKYEYRDEWMRFAEVFEDNLSSPHKIALQALVKPFGSESALLAIKTPSGYETVAQVGKHDESEAVFMLSKLAGHVIEHDWVLDAQEIAMPEAKLPFEIALEDRRPLSCYQLIIPIGAGSELNAVCLLSMPKNADSFNWEDRDLMRVIARQLSVHLKLHQANQALSESQQFDTFNRMSAFLVHDLKNILAQLQLLTRNAEKHKHNPEFVDDAFETVAAASTRLNKVLTQLRQKRAEGEQDRRFDLAASILQVVTTRSASFPVPTFDTQVTNIQFKANQDRFENVLSHLIQNAQDATGNNGSVTVSLKQTEQQAIVRIRDTGQGMTKEFINNRLFKPFDTTKGNAGMGIGAYDAKKFVEQLGGQLIVTSEVDHGSEFAMVLPIQA</sequence>
<evidence type="ECO:0000256" key="8">
    <source>
        <dbReference type="ARBA" id="ARBA00023012"/>
    </source>
</evidence>
<dbReference type="InterPro" id="IPR003594">
    <property type="entry name" value="HATPase_dom"/>
</dbReference>
<keyword evidence="9" id="KW-0472">Membrane</keyword>
<dbReference type="Proteomes" id="UP001166251">
    <property type="component" value="Unassembled WGS sequence"/>
</dbReference>
<dbReference type="InterPro" id="IPR036890">
    <property type="entry name" value="HATPase_C_sf"/>
</dbReference>
<evidence type="ECO:0000256" key="1">
    <source>
        <dbReference type="ARBA" id="ARBA00000085"/>
    </source>
</evidence>
<dbReference type="SUPFAM" id="SSF55874">
    <property type="entry name" value="ATPase domain of HSP90 chaperone/DNA topoisomerase II/histidine kinase"/>
    <property type="match status" value="1"/>
</dbReference>
<dbReference type="PANTHER" id="PTHR43065">
    <property type="entry name" value="SENSOR HISTIDINE KINASE"/>
    <property type="match status" value="1"/>
</dbReference>
<dbReference type="CDD" id="cd00082">
    <property type="entry name" value="HisKA"/>
    <property type="match status" value="1"/>
</dbReference>
<feature type="transmembrane region" description="Helical" evidence="9">
    <location>
        <begin position="252"/>
        <end position="274"/>
    </location>
</feature>
<dbReference type="PANTHER" id="PTHR43065:SF10">
    <property type="entry name" value="PEROXIDE STRESS-ACTIVATED HISTIDINE KINASE MAK3"/>
    <property type="match status" value="1"/>
</dbReference>
<dbReference type="SMART" id="SM00387">
    <property type="entry name" value="HATPase_c"/>
    <property type="match status" value="1"/>
</dbReference>
<feature type="domain" description="Histidine kinase" evidence="10">
    <location>
        <begin position="471"/>
        <end position="675"/>
    </location>
</feature>
<comment type="catalytic activity">
    <reaction evidence="1">
        <text>ATP + protein L-histidine = ADP + protein N-phospho-L-histidine.</text>
        <dbReference type="EC" id="2.7.13.3"/>
    </reaction>
</comment>
<organism evidence="11 12">
    <name type="scientific">Neiella holothuriorum</name>
    <dbReference type="NCBI Taxonomy" id="2870530"/>
    <lineage>
        <taxon>Bacteria</taxon>
        <taxon>Pseudomonadati</taxon>
        <taxon>Pseudomonadota</taxon>
        <taxon>Gammaproteobacteria</taxon>
        <taxon>Alteromonadales</taxon>
        <taxon>Echinimonadaceae</taxon>
        <taxon>Neiella</taxon>
    </lineage>
</organism>
<evidence type="ECO:0000256" key="6">
    <source>
        <dbReference type="ARBA" id="ARBA00022777"/>
    </source>
</evidence>
<keyword evidence="9" id="KW-0812">Transmembrane</keyword>
<feature type="transmembrane region" description="Helical" evidence="9">
    <location>
        <begin position="37"/>
        <end position="57"/>
    </location>
</feature>
<dbReference type="InterPro" id="IPR005467">
    <property type="entry name" value="His_kinase_dom"/>
</dbReference>
<gene>
    <name evidence="11" type="primary">prsK</name>
    <name evidence="11" type="ORF">K0504_11450</name>
</gene>
<evidence type="ECO:0000256" key="4">
    <source>
        <dbReference type="ARBA" id="ARBA00022679"/>
    </source>
</evidence>
<keyword evidence="7" id="KW-0067">ATP-binding</keyword>
<feature type="transmembrane region" description="Helical" evidence="9">
    <location>
        <begin position="125"/>
        <end position="142"/>
    </location>
</feature>
<keyword evidence="6 11" id="KW-0418">Kinase</keyword>
<keyword evidence="3" id="KW-0597">Phosphoprotein</keyword>
<dbReference type="EC" id="2.7.13.3" evidence="2"/>
<dbReference type="RefSeq" id="WP_220104332.1">
    <property type="nucleotide sequence ID" value="NZ_JAHZSS010000013.1"/>
</dbReference>
<evidence type="ECO:0000256" key="2">
    <source>
        <dbReference type="ARBA" id="ARBA00012438"/>
    </source>
</evidence>
<protein>
    <recommendedName>
        <fullName evidence="2">histidine kinase</fullName>
        <ecNumber evidence="2">2.7.13.3</ecNumber>
    </recommendedName>
</protein>
<name>A0ABS7EHF0_9GAMM</name>
<dbReference type="Gene3D" id="3.30.565.10">
    <property type="entry name" value="Histidine kinase-like ATPase, C-terminal domain"/>
    <property type="match status" value="1"/>
</dbReference>
<keyword evidence="12" id="KW-1185">Reference proteome</keyword>
<evidence type="ECO:0000313" key="12">
    <source>
        <dbReference type="Proteomes" id="UP001166251"/>
    </source>
</evidence>
<keyword evidence="5" id="KW-0547">Nucleotide-binding</keyword>
<reference evidence="11" key="1">
    <citation type="submission" date="2021-07" db="EMBL/GenBank/DDBJ databases">
        <title>Neiella marina sp. nov., isolated from the intestinal content of sea cucumber Apostichopus japonicus.</title>
        <authorList>
            <person name="Bai X."/>
        </authorList>
    </citation>
    <scope>NUCLEOTIDE SEQUENCE</scope>
    <source>
        <strain evidence="11">126</strain>
    </source>
</reference>
<dbReference type="SUPFAM" id="SSF55781">
    <property type="entry name" value="GAF domain-like"/>
    <property type="match status" value="1"/>
</dbReference>
<evidence type="ECO:0000256" key="5">
    <source>
        <dbReference type="ARBA" id="ARBA00022741"/>
    </source>
</evidence>
<dbReference type="InterPro" id="IPR003661">
    <property type="entry name" value="HisK_dim/P_dom"/>
</dbReference>
<dbReference type="NCBIfam" id="TIGR02916">
    <property type="entry name" value="PEP_his_kin"/>
    <property type="match status" value="1"/>
</dbReference>
<keyword evidence="9" id="KW-1133">Transmembrane helix</keyword>
<evidence type="ECO:0000313" key="11">
    <source>
        <dbReference type="EMBL" id="MBW8191654.1"/>
    </source>
</evidence>
<evidence type="ECO:0000256" key="7">
    <source>
        <dbReference type="ARBA" id="ARBA00022840"/>
    </source>
</evidence>
<dbReference type="PROSITE" id="PS50109">
    <property type="entry name" value="HIS_KIN"/>
    <property type="match status" value="1"/>
</dbReference>
<dbReference type="GO" id="GO:0004673">
    <property type="term" value="F:protein histidine kinase activity"/>
    <property type="evidence" value="ECO:0007669"/>
    <property type="project" value="UniProtKB-EC"/>
</dbReference>
<dbReference type="InterPro" id="IPR004358">
    <property type="entry name" value="Sig_transdc_His_kin-like_C"/>
</dbReference>
<dbReference type="InterPro" id="IPR014265">
    <property type="entry name" value="XrtA/PrsK"/>
</dbReference>
<accession>A0ABS7EHF0</accession>
<dbReference type="PRINTS" id="PR00344">
    <property type="entry name" value="BCTRLSENSOR"/>
</dbReference>
<evidence type="ECO:0000256" key="3">
    <source>
        <dbReference type="ARBA" id="ARBA00022553"/>
    </source>
</evidence>
<dbReference type="Pfam" id="PF02518">
    <property type="entry name" value="HATPase_c"/>
    <property type="match status" value="1"/>
</dbReference>
<keyword evidence="4 11" id="KW-0808">Transferase</keyword>
<evidence type="ECO:0000256" key="9">
    <source>
        <dbReference type="SAM" id="Phobius"/>
    </source>
</evidence>
<proteinExistence type="predicted"/>
<feature type="transmembrane region" description="Helical" evidence="9">
    <location>
        <begin position="227"/>
        <end position="246"/>
    </location>
</feature>
<evidence type="ECO:0000259" key="10">
    <source>
        <dbReference type="PROSITE" id="PS50109"/>
    </source>
</evidence>
<keyword evidence="8" id="KW-0902">Two-component regulatory system</keyword>